<gene>
    <name evidence="2" type="ORF">D6810_02700</name>
</gene>
<comment type="caution">
    <text evidence="2">The sequence shown here is derived from an EMBL/GenBank/DDBJ whole genome shotgun (WGS) entry which is preliminary data.</text>
</comment>
<keyword evidence="1" id="KW-0812">Transmembrane</keyword>
<dbReference type="AlphaFoldDB" id="A0A3M0Z080"/>
<sequence length="227" mass="26281">MTAVKFNIFQFIFAIVKIVKLSPNKRHLAKMLLIHLSPFAFGLLFSLFFGYTFFSTEGYTDIKFTPNISKKDNKINMFSQSMIDKYKNVLYKEKKEERIRKVLDEQIDRVEKFFSRYNGGSVMKGYGRIIVERAYACGGDYRILVGIAGIESGLGRVPYKLYNPFGYLDNVQYESWEHALTVLSCAISKRFIAPCKGDLGCIIQRYGGPDTDREKWIRNVSWFMSQV</sequence>
<evidence type="ECO:0000256" key="1">
    <source>
        <dbReference type="SAM" id="Phobius"/>
    </source>
</evidence>
<evidence type="ECO:0008006" key="4">
    <source>
        <dbReference type="Google" id="ProtNLM"/>
    </source>
</evidence>
<organism evidence="2 3">
    <name type="scientific">Candidatus Dojkabacteria bacterium</name>
    <dbReference type="NCBI Taxonomy" id="2099670"/>
    <lineage>
        <taxon>Bacteria</taxon>
        <taxon>Candidatus Dojkabacteria</taxon>
    </lineage>
</organism>
<name>A0A3M0Z080_9BACT</name>
<dbReference type="Proteomes" id="UP000269410">
    <property type="component" value="Unassembled WGS sequence"/>
</dbReference>
<protein>
    <recommendedName>
        <fullName evidence="4">Mannosyl-glycoprotein endo-beta-N-acetylglucosamidase-like domain-containing protein</fullName>
    </recommendedName>
</protein>
<accession>A0A3M0Z080</accession>
<evidence type="ECO:0000313" key="2">
    <source>
        <dbReference type="EMBL" id="RMD76886.1"/>
    </source>
</evidence>
<evidence type="ECO:0000313" key="3">
    <source>
        <dbReference type="Proteomes" id="UP000269410"/>
    </source>
</evidence>
<dbReference type="EMBL" id="RFKV01000086">
    <property type="protein sequence ID" value="RMD76886.1"/>
    <property type="molecule type" value="Genomic_DNA"/>
</dbReference>
<feature type="transmembrane region" description="Helical" evidence="1">
    <location>
        <begin position="32"/>
        <end position="54"/>
    </location>
</feature>
<keyword evidence="1" id="KW-1133">Transmembrane helix</keyword>
<reference evidence="2 3" key="1">
    <citation type="submission" date="2018-10" db="EMBL/GenBank/DDBJ databases">
        <title>Thermophilic Lithotrophy and Phototrophy in an Intertidal, Iron-rich, Geothermal Spring.</title>
        <authorList>
            <person name="Ward L.M."/>
            <person name="Idei A."/>
            <person name="Nakagawa M."/>
            <person name="Ueno Y."/>
            <person name="Fischer W."/>
            <person name="Mcglynn S.E."/>
        </authorList>
    </citation>
    <scope>NUCLEOTIDE SEQUENCE [LARGE SCALE GENOMIC DNA]</scope>
    <source>
        <strain evidence="2">J137</strain>
    </source>
</reference>
<keyword evidence="1" id="KW-0472">Membrane</keyword>
<proteinExistence type="predicted"/>